<feature type="compositionally biased region" description="Basic and acidic residues" evidence="1">
    <location>
        <begin position="15"/>
        <end position="39"/>
    </location>
</feature>
<organism evidence="2">
    <name type="scientific">hydrothermal vent metagenome</name>
    <dbReference type="NCBI Taxonomy" id="652676"/>
    <lineage>
        <taxon>unclassified sequences</taxon>
        <taxon>metagenomes</taxon>
        <taxon>ecological metagenomes</taxon>
    </lineage>
</organism>
<dbReference type="EMBL" id="UOGI01000233">
    <property type="protein sequence ID" value="VAX33992.1"/>
    <property type="molecule type" value="Genomic_DNA"/>
</dbReference>
<protein>
    <submittedName>
        <fullName evidence="2">Uncharacterized protein</fullName>
    </submittedName>
</protein>
<feature type="non-terminal residue" evidence="2">
    <location>
        <position position="1"/>
    </location>
</feature>
<evidence type="ECO:0000256" key="1">
    <source>
        <dbReference type="SAM" id="MobiDB-lite"/>
    </source>
</evidence>
<feature type="region of interest" description="Disordered" evidence="1">
    <location>
        <begin position="1"/>
        <end position="45"/>
    </location>
</feature>
<name>A0A3B1CZU1_9ZZZZ</name>
<sequence>KDYPRSPYSQLAVTEVKKETEKKMKDNKNNKDNKADKGTTKKKKP</sequence>
<accession>A0A3B1CZU1</accession>
<gene>
    <name evidence="2" type="ORF">MNBD_NITROSPIRAE03-86</name>
</gene>
<dbReference type="AlphaFoldDB" id="A0A3B1CZU1"/>
<proteinExistence type="predicted"/>
<reference evidence="2" key="1">
    <citation type="submission" date="2018-06" db="EMBL/GenBank/DDBJ databases">
        <authorList>
            <person name="Zhirakovskaya E."/>
        </authorList>
    </citation>
    <scope>NUCLEOTIDE SEQUENCE</scope>
</reference>
<evidence type="ECO:0000313" key="2">
    <source>
        <dbReference type="EMBL" id="VAX33992.1"/>
    </source>
</evidence>